<feature type="transmembrane region" description="Helical" evidence="1">
    <location>
        <begin position="506"/>
        <end position="526"/>
    </location>
</feature>
<accession>A0A089HIB4</accession>
<keyword evidence="1" id="KW-1133">Transmembrane helix</keyword>
<dbReference type="STRING" id="44251.PDUR_01575"/>
<feature type="transmembrane region" description="Helical" evidence="1">
    <location>
        <begin position="46"/>
        <end position="72"/>
    </location>
</feature>
<keyword evidence="1" id="KW-0812">Transmembrane</keyword>
<dbReference type="AlphaFoldDB" id="A0A089HIB4"/>
<reference evidence="2 3" key="1">
    <citation type="submission" date="2014-08" db="EMBL/GenBank/DDBJ databases">
        <title>Comparative genomics of the Paenibacillus odorifer group.</title>
        <authorList>
            <person name="den Bakker H.C."/>
            <person name="Tsai Y.-C."/>
            <person name="Martin N."/>
            <person name="Korlach J."/>
            <person name="Wiedmann M."/>
        </authorList>
    </citation>
    <scope>NUCLEOTIDE SEQUENCE [LARGE SCALE GENOMIC DNA]</scope>
    <source>
        <strain evidence="2 3">DSM 1735</strain>
    </source>
</reference>
<proteinExistence type="predicted"/>
<feature type="transmembrane region" description="Helical" evidence="1">
    <location>
        <begin position="200"/>
        <end position="219"/>
    </location>
</feature>
<sequence>MYRTLKFILGIRVSVFANCLIYYLRRLPLVGQAVKDSAYANLPLKKIASVIALLAAVLIGFGSNFLYTGLMIYWPVSVTGTELPAAERFGRFLHVFVLLSFAAAAFSNIKVLEPKREKYIAVKLMRLNARQYMHATLSFRYLTFFLYFVPASIVFFRLLGASVTLGIRFALLITLWRVACEALHLYVFDRTGTVLIKKNGIVWCGIGLSLAAAYLPLVLDGTPATGAAVLSLPGGLIITAAGIAGALYLKRYPRYRAAVDAATHRDDPLLDYSRMMSEAQKADMKMPDSEDSAAISSGKHAKKKGYAYLNAIFFERHKRFISEPVIKRLWIIGLLTAAGAAITLLSPDRAGTYVERLITSPRYFLPVMFFISISDRLCKALFYHCDVHLLRYGFYRKPGAVLSNFRDRLLRISSLNLIPAAALCAAAAILARLAGADWPMADMLLFLVFIVCLSLFFSVHHLFMYYLLQPYSTELNIRNPFFIVVNSIVSGICFFSLSLSSDPVPFTAFVIAATVLYIAVALAAVYKYAPRTFRIK</sequence>
<dbReference type="OrthoDB" id="1710898at2"/>
<keyword evidence="1" id="KW-0472">Membrane</keyword>
<name>A0A089HIB4_PAEDU</name>
<protein>
    <submittedName>
        <fullName evidence="2">Uncharacterized protein</fullName>
    </submittedName>
</protein>
<organism evidence="2 3">
    <name type="scientific">Paenibacillus durus</name>
    <name type="common">Paenibacillus azotofixans</name>
    <dbReference type="NCBI Taxonomy" id="44251"/>
    <lineage>
        <taxon>Bacteria</taxon>
        <taxon>Bacillati</taxon>
        <taxon>Bacillota</taxon>
        <taxon>Bacilli</taxon>
        <taxon>Bacillales</taxon>
        <taxon>Paenibacillaceae</taxon>
        <taxon>Paenibacillus</taxon>
    </lineage>
</organism>
<feature type="transmembrane region" description="Helical" evidence="1">
    <location>
        <begin position="225"/>
        <end position="249"/>
    </location>
</feature>
<evidence type="ECO:0000256" key="1">
    <source>
        <dbReference type="SAM" id="Phobius"/>
    </source>
</evidence>
<dbReference type="EMBL" id="CP009288">
    <property type="protein sequence ID" value="AIQ10852.1"/>
    <property type="molecule type" value="Genomic_DNA"/>
</dbReference>
<feature type="transmembrane region" description="Helical" evidence="1">
    <location>
        <begin position="480"/>
        <end position="500"/>
    </location>
</feature>
<dbReference type="eggNOG" id="ENOG502Z8J5">
    <property type="taxonomic scope" value="Bacteria"/>
</dbReference>
<dbReference type="KEGG" id="pdu:PDUR_01575"/>
<dbReference type="RefSeq" id="WP_042204780.1">
    <property type="nucleotide sequence ID" value="NZ_CP009288.1"/>
</dbReference>
<feature type="transmembrane region" description="Helical" evidence="1">
    <location>
        <begin position="92"/>
        <end position="111"/>
    </location>
</feature>
<keyword evidence="3" id="KW-1185">Reference proteome</keyword>
<feature type="transmembrane region" description="Helical" evidence="1">
    <location>
        <begin position="409"/>
        <end position="431"/>
    </location>
</feature>
<evidence type="ECO:0000313" key="3">
    <source>
        <dbReference type="Proteomes" id="UP000029409"/>
    </source>
</evidence>
<evidence type="ECO:0000313" key="2">
    <source>
        <dbReference type="EMBL" id="AIQ10852.1"/>
    </source>
</evidence>
<feature type="transmembrane region" description="Helical" evidence="1">
    <location>
        <begin position="132"/>
        <end position="159"/>
    </location>
</feature>
<feature type="transmembrane region" description="Helical" evidence="1">
    <location>
        <begin position="165"/>
        <end position="188"/>
    </location>
</feature>
<feature type="transmembrane region" description="Helical" evidence="1">
    <location>
        <begin position="443"/>
        <end position="468"/>
    </location>
</feature>
<gene>
    <name evidence="2" type="ORF">PDUR_01575</name>
</gene>
<dbReference type="Proteomes" id="UP000029409">
    <property type="component" value="Chromosome"/>
</dbReference>